<feature type="region of interest" description="Disordered" evidence="1">
    <location>
        <begin position="59"/>
        <end position="82"/>
    </location>
</feature>
<sequence>MQRVMIGVVVAAACYPLSACDTPEAAPRTPPRISTVSDVSTLTDLAADEFVASLNTIGAPTGQRCRRTGPGQDTGRDRGGLLASPQSLTVSTVTYTKDVTIDASAVIDGDGEAGMSVVIPPESRGAKTRFTATYDGIDIANRRGLHPEGYAATSQWALMFTQVVTKRDFPFTCTGPSGDQVSVHTVGVWDGLRLAAYPDSESEPIVIKETGLP</sequence>
<gene>
    <name evidence="3" type="ORF">Q7X28_00715</name>
</gene>
<dbReference type="EMBL" id="JAUTIX010000001">
    <property type="protein sequence ID" value="MDP0396435.1"/>
    <property type="molecule type" value="Genomic_DNA"/>
</dbReference>
<evidence type="ECO:0008006" key="5">
    <source>
        <dbReference type="Google" id="ProtNLM"/>
    </source>
</evidence>
<proteinExistence type="predicted"/>
<dbReference type="Proteomes" id="UP001178281">
    <property type="component" value="Unassembled WGS sequence"/>
</dbReference>
<keyword evidence="4" id="KW-1185">Reference proteome</keyword>
<evidence type="ECO:0000313" key="3">
    <source>
        <dbReference type="EMBL" id="MDP0396435.1"/>
    </source>
</evidence>
<evidence type="ECO:0000256" key="1">
    <source>
        <dbReference type="SAM" id="MobiDB-lite"/>
    </source>
</evidence>
<comment type="caution">
    <text evidence="3">The sequence shown here is derived from an EMBL/GenBank/DDBJ whole genome shotgun (WGS) entry which is preliminary data.</text>
</comment>
<organism evidence="3 4">
    <name type="scientific">Tsukamurella strandjordii</name>
    <dbReference type="NCBI Taxonomy" id="147577"/>
    <lineage>
        <taxon>Bacteria</taxon>
        <taxon>Bacillati</taxon>
        <taxon>Actinomycetota</taxon>
        <taxon>Actinomycetes</taxon>
        <taxon>Mycobacteriales</taxon>
        <taxon>Tsukamurellaceae</taxon>
        <taxon>Tsukamurella</taxon>
    </lineage>
</organism>
<dbReference type="AlphaFoldDB" id="A0AA90NDN1"/>
<name>A0AA90NDN1_9ACTN</name>
<dbReference type="RefSeq" id="WP_305109985.1">
    <property type="nucleotide sequence ID" value="NZ_JAUTIX010000001.1"/>
</dbReference>
<keyword evidence="2" id="KW-0732">Signal</keyword>
<accession>A0AA90NDN1</accession>
<reference evidence="3" key="1">
    <citation type="submission" date="2023-08" db="EMBL/GenBank/DDBJ databases">
        <title>The draft genome of Tsukamurella strandjordii strain 050030.</title>
        <authorList>
            <person name="Zhao F."/>
            <person name="Feng Y."/>
            <person name="Zong Z."/>
        </authorList>
    </citation>
    <scope>NUCLEOTIDE SEQUENCE</scope>
    <source>
        <strain evidence="3">050030</strain>
    </source>
</reference>
<feature type="chain" id="PRO_5041730020" description="Lipoprotein" evidence="2">
    <location>
        <begin position="20"/>
        <end position="213"/>
    </location>
</feature>
<feature type="signal peptide" evidence="2">
    <location>
        <begin position="1"/>
        <end position="19"/>
    </location>
</feature>
<protein>
    <recommendedName>
        <fullName evidence="5">Lipoprotein</fullName>
    </recommendedName>
</protein>
<evidence type="ECO:0000313" key="4">
    <source>
        <dbReference type="Proteomes" id="UP001178281"/>
    </source>
</evidence>
<evidence type="ECO:0000256" key="2">
    <source>
        <dbReference type="SAM" id="SignalP"/>
    </source>
</evidence>